<keyword evidence="3" id="KW-1185">Reference proteome</keyword>
<dbReference type="InterPro" id="IPR037495">
    <property type="entry name" value="CLE41/42/44"/>
</dbReference>
<reference evidence="3" key="1">
    <citation type="journal article" date="2017" name="Front. Plant Sci.">
        <title>Climate Clever Clovers: New Paradigm to Reduce the Environmental Footprint of Ruminants by Breeding Low Methanogenic Forages Utilizing Haplotype Variation.</title>
        <authorList>
            <person name="Kaur P."/>
            <person name="Appels R."/>
            <person name="Bayer P.E."/>
            <person name="Keeble-Gagnere G."/>
            <person name="Wang J."/>
            <person name="Hirakawa H."/>
            <person name="Shirasawa K."/>
            <person name="Vercoe P."/>
            <person name="Stefanova K."/>
            <person name="Durmic Z."/>
            <person name="Nichols P."/>
            <person name="Revell C."/>
            <person name="Isobe S.N."/>
            <person name="Edwards D."/>
            <person name="Erskine W."/>
        </authorList>
    </citation>
    <scope>NUCLEOTIDE SEQUENCE [LARGE SCALE GENOMIC DNA]</scope>
    <source>
        <strain evidence="3">cv. Daliak</strain>
    </source>
</reference>
<feature type="compositionally biased region" description="Basic and acidic residues" evidence="1">
    <location>
        <begin position="26"/>
        <end position="45"/>
    </location>
</feature>
<feature type="region of interest" description="Disordered" evidence="1">
    <location>
        <begin position="23"/>
        <end position="93"/>
    </location>
</feature>
<sequence length="93" mass="10428">MAMLEHSFFLKGGTKHRNNIVVKATSAKEGRSRTKNSKALEETRSDTVVSHQLKGPKRGHSRPSRTPLQWQNKNVFNDIAHEVPSGPNPISNR</sequence>
<evidence type="ECO:0000313" key="3">
    <source>
        <dbReference type="Proteomes" id="UP000242715"/>
    </source>
</evidence>
<feature type="compositionally biased region" description="Polar residues" evidence="1">
    <location>
        <begin position="64"/>
        <end position="75"/>
    </location>
</feature>
<dbReference type="OrthoDB" id="1656699at2759"/>
<feature type="compositionally biased region" description="Basic residues" evidence="1">
    <location>
        <begin position="54"/>
        <end position="63"/>
    </location>
</feature>
<protein>
    <submittedName>
        <fullName evidence="2">Uncharacterized protein</fullName>
    </submittedName>
</protein>
<dbReference type="PANTHER" id="PTHR35301:SF3">
    <property type="entry name" value="CLE03 PROTEIN"/>
    <property type="match status" value="1"/>
</dbReference>
<dbReference type="GO" id="GO:0033612">
    <property type="term" value="F:receptor serine/threonine kinase binding"/>
    <property type="evidence" value="ECO:0007669"/>
    <property type="project" value="InterPro"/>
</dbReference>
<evidence type="ECO:0000256" key="1">
    <source>
        <dbReference type="SAM" id="MobiDB-lite"/>
    </source>
</evidence>
<dbReference type="PANTHER" id="PTHR35301">
    <property type="entry name" value="CLAVATA3/ESR (CLE)-RELATED PROTEIN 41-RELATED"/>
    <property type="match status" value="1"/>
</dbReference>
<organism evidence="2 3">
    <name type="scientific">Trifolium subterraneum</name>
    <name type="common">Subterranean clover</name>
    <dbReference type="NCBI Taxonomy" id="3900"/>
    <lineage>
        <taxon>Eukaryota</taxon>
        <taxon>Viridiplantae</taxon>
        <taxon>Streptophyta</taxon>
        <taxon>Embryophyta</taxon>
        <taxon>Tracheophyta</taxon>
        <taxon>Spermatophyta</taxon>
        <taxon>Magnoliopsida</taxon>
        <taxon>eudicotyledons</taxon>
        <taxon>Gunneridae</taxon>
        <taxon>Pentapetalae</taxon>
        <taxon>rosids</taxon>
        <taxon>fabids</taxon>
        <taxon>Fabales</taxon>
        <taxon>Fabaceae</taxon>
        <taxon>Papilionoideae</taxon>
        <taxon>50 kb inversion clade</taxon>
        <taxon>NPAAA clade</taxon>
        <taxon>Hologalegina</taxon>
        <taxon>IRL clade</taxon>
        <taxon>Trifolieae</taxon>
        <taxon>Trifolium</taxon>
    </lineage>
</organism>
<dbReference type="EMBL" id="DF973140">
    <property type="protein sequence ID" value="GAU13750.1"/>
    <property type="molecule type" value="Genomic_DNA"/>
</dbReference>
<accession>A0A2Z6MJX0</accession>
<dbReference type="GO" id="GO:0010089">
    <property type="term" value="P:xylem development"/>
    <property type="evidence" value="ECO:0007669"/>
    <property type="project" value="InterPro"/>
</dbReference>
<name>A0A2Z6MJX0_TRISU</name>
<evidence type="ECO:0000313" key="2">
    <source>
        <dbReference type="EMBL" id="GAU13750.1"/>
    </source>
</evidence>
<dbReference type="AlphaFoldDB" id="A0A2Z6MJX0"/>
<proteinExistence type="predicted"/>
<gene>
    <name evidence="2" type="ORF">TSUD_82590</name>
</gene>
<dbReference type="Proteomes" id="UP000242715">
    <property type="component" value="Unassembled WGS sequence"/>
</dbReference>
<dbReference type="GO" id="GO:0048046">
    <property type="term" value="C:apoplast"/>
    <property type="evidence" value="ECO:0007669"/>
    <property type="project" value="TreeGrafter"/>
</dbReference>